<sequence>MASKEALLTYIQQFLEERGVILSLAELEKYNFVAEGALDSFEILTLTMGIETHFSLPVAPELLLDERNGVVGNLVTALMEQA</sequence>
<protein>
    <recommendedName>
        <fullName evidence="3">Carrier domain-containing protein</fullName>
    </recommendedName>
</protein>
<evidence type="ECO:0008006" key="3">
    <source>
        <dbReference type="Google" id="ProtNLM"/>
    </source>
</evidence>
<proteinExistence type="predicted"/>
<name>A0A161Z267_9GAMM</name>
<dbReference type="PATRIC" id="fig|1365257.3.peg.246"/>
<dbReference type="AlphaFoldDB" id="A0A161Z267"/>
<dbReference type="EMBL" id="AUXX01000001">
    <property type="protein sequence ID" value="KZN70549.1"/>
    <property type="molecule type" value="Genomic_DNA"/>
</dbReference>
<dbReference type="RefSeq" id="WP_063379642.1">
    <property type="nucleotide sequence ID" value="NZ_AUXX01000001.1"/>
</dbReference>
<dbReference type="Proteomes" id="UP000076661">
    <property type="component" value="Unassembled WGS sequence"/>
</dbReference>
<organism evidence="1 2">
    <name type="scientific">Pseudoalteromonas luteoviolacea S4060-1</name>
    <dbReference type="NCBI Taxonomy" id="1365257"/>
    <lineage>
        <taxon>Bacteria</taxon>
        <taxon>Pseudomonadati</taxon>
        <taxon>Pseudomonadota</taxon>
        <taxon>Gammaproteobacteria</taxon>
        <taxon>Alteromonadales</taxon>
        <taxon>Pseudoalteromonadaceae</taxon>
        <taxon>Pseudoalteromonas</taxon>
    </lineage>
</organism>
<accession>A0A161Z267</accession>
<reference evidence="1 2" key="1">
    <citation type="submission" date="2013-07" db="EMBL/GenBank/DDBJ databases">
        <title>Comparative Genomic and Metabolomic Analysis of Twelve Strains of Pseudoalteromonas luteoviolacea.</title>
        <authorList>
            <person name="Vynne N.G."/>
            <person name="Mansson M."/>
            <person name="Gram L."/>
        </authorList>
    </citation>
    <scope>NUCLEOTIDE SEQUENCE [LARGE SCALE GENOMIC DNA]</scope>
    <source>
        <strain evidence="1 2">S4060-1</strain>
    </source>
</reference>
<evidence type="ECO:0000313" key="1">
    <source>
        <dbReference type="EMBL" id="KZN70549.1"/>
    </source>
</evidence>
<comment type="caution">
    <text evidence="1">The sequence shown here is derived from an EMBL/GenBank/DDBJ whole genome shotgun (WGS) entry which is preliminary data.</text>
</comment>
<dbReference type="Gene3D" id="1.10.1200.10">
    <property type="entry name" value="ACP-like"/>
    <property type="match status" value="1"/>
</dbReference>
<dbReference type="InterPro" id="IPR036736">
    <property type="entry name" value="ACP-like_sf"/>
</dbReference>
<gene>
    <name evidence="1" type="ORF">N478_01175</name>
</gene>
<evidence type="ECO:0000313" key="2">
    <source>
        <dbReference type="Proteomes" id="UP000076661"/>
    </source>
</evidence>